<dbReference type="Proteomes" id="UP001321506">
    <property type="component" value="Unassembled WGS sequence"/>
</dbReference>
<evidence type="ECO:0000259" key="3">
    <source>
        <dbReference type="Pfam" id="PF00144"/>
    </source>
</evidence>
<dbReference type="AlphaFoldDB" id="A0AAW6T4C1"/>
<dbReference type="PANTHER" id="PTHR43283">
    <property type="entry name" value="BETA-LACTAMASE-RELATED"/>
    <property type="match status" value="1"/>
</dbReference>
<protein>
    <submittedName>
        <fullName evidence="4">Serine hydrolase domain-containing protein</fullName>
        <ecNumber evidence="4">3.1.1.103</ecNumber>
    </submittedName>
</protein>
<keyword evidence="5" id="KW-1185">Reference proteome</keyword>
<gene>
    <name evidence="4" type="ORF">QF206_06820</name>
</gene>
<feature type="domain" description="Beta-lactamase-related" evidence="3">
    <location>
        <begin position="57"/>
        <end position="343"/>
    </location>
</feature>
<dbReference type="GO" id="GO:0016787">
    <property type="term" value="F:hydrolase activity"/>
    <property type="evidence" value="ECO:0007669"/>
    <property type="project" value="UniProtKB-KW"/>
</dbReference>
<dbReference type="SUPFAM" id="SSF56601">
    <property type="entry name" value="beta-lactamase/transpeptidase-like"/>
    <property type="match status" value="1"/>
</dbReference>
<dbReference type="InterPro" id="IPR012338">
    <property type="entry name" value="Beta-lactam/transpept-like"/>
</dbReference>
<keyword evidence="1 4" id="KW-0378">Hydrolase</keyword>
<evidence type="ECO:0000313" key="5">
    <source>
        <dbReference type="Proteomes" id="UP001321506"/>
    </source>
</evidence>
<dbReference type="InterPro" id="IPR001466">
    <property type="entry name" value="Beta-lactam-related"/>
</dbReference>
<dbReference type="RefSeq" id="WP_281488455.1">
    <property type="nucleotide sequence ID" value="NZ_JASATX010000002.1"/>
</dbReference>
<dbReference type="InterPro" id="IPR050789">
    <property type="entry name" value="Diverse_Enzym_Activities"/>
</dbReference>
<dbReference type="PANTHER" id="PTHR43283:SF11">
    <property type="entry name" value="BETA-LACTAMASE-RELATED DOMAIN-CONTAINING PROTEIN"/>
    <property type="match status" value="1"/>
</dbReference>
<dbReference type="EC" id="3.1.1.103" evidence="4"/>
<sequence length="372" mass="39675">MPIGTRGPAGAVVGVANSAGSAVVARGTRLPSGGGQEPGGEGYGRGGDDPTGGGAPPMLDVTPFDLASVTKVVTTAAVMTLAGEGLLHLDRPVRSILPQFRGAGKDDITPRLLLQHRAGMWEWWPLYCEAREPRHAVLQLPLRYEPGREHRYSDLGFMVLGMVIEQVTGDGLPQALDALVLRPLGMTGTAFVLDEMRRDAAASAFGDAAEQTMLRTRNPYPVPYDDTSFGGWRERLFVGEANDGNAFHAFGGAAGHAGLFAPISDLLTLGRELLHEDPWCGATVRDAFISAGPDETQALGLRRRTIDETGVEVLWHPGFTGTSLTLVPSLHLVVAVGTNRLLHAPEVEPLSHDELWRPVGRALATTHAEAVR</sequence>
<evidence type="ECO:0000256" key="1">
    <source>
        <dbReference type="ARBA" id="ARBA00022801"/>
    </source>
</evidence>
<evidence type="ECO:0000313" key="4">
    <source>
        <dbReference type="EMBL" id="MDI2098676.1"/>
    </source>
</evidence>
<name>A0AAW6T4C1_9MICO</name>
<dbReference type="EMBL" id="JASATX010000002">
    <property type="protein sequence ID" value="MDI2098676.1"/>
    <property type="molecule type" value="Genomic_DNA"/>
</dbReference>
<dbReference type="Pfam" id="PF00144">
    <property type="entry name" value="Beta-lactamase"/>
    <property type="match status" value="1"/>
</dbReference>
<evidence type="ECO:0000256" key="2">
    <source>
        <dbReference type="SAM" id="MobiDB-lite"/>
    </source>
</evidence>
<comment type="caution">
    <text evidence="4">The sequence shown here is derived from an EMBL/GenBank/DDBJ whole genome shotgun (WGS) entry which is preliminary data.</text>
</comment>
<proteinExistence type="predicted"/>
<dbReference type="Gene3D" id="3.40.710.10">
    <property type="entry name" value="DD-peptidase/beta-lactamase superfamily"/>
    <property type="match status" value="1"/>
</dbReference>
<feature type="compositionally biased region" description="Gly residues" evidence="2">
    <location>
        <begin position="32"/>
        <end position="55"/>
    </location>
</feature>
<organism evidence="4 5">
    <name type="scientific">Ruicaihuangia caeni</name>
    <dbReference type="NCBI Taxonomy" id="3042517"/>
    <lineage>
        <taxon>Bacteria</taxon>
        <taxon>Bacillati</taxon>
        <taxon>Actinomycetota</taxon>
        <taxon>Actinomycetes</taxon>
        <taxon>Micrococcales</taxon>
        <taxon>Microbacteriaceae</taxon>
        <taxon>Ruicaihuangia</taxon>
    </lineage>
</organism>
<feature type="region of interest" description="Disordered" evidence="2">
    <location>
        <begin position="26"/>
        <end position="58"/>
    </location>
</feature>
<accession>A0AAW6T4C1</accession>
<reference evidence="4 5" key="1">
    <citation type="submission" date="2023-04" db="EMBL/GenBank/DDBJ databases">
        <title>Klugiella caeni sp. nov. isolated from the sludge of biochemical tank.</title>
        <authorList>
            <person name="Geng K."/>
        </authorList>
    </citation>
    <scope>NUCLEOTIDE SEQUENCE [LARGE SCALE GENOMIC DNA]</scope>
    <source>
        <strain evidence="4 5">YN-L-19</strain>
    </source>
</reference>